<keyword evidence="18" id="KW-1185">Reference proteome</keyword>
<dbReference type="HAMAP" id="MF_01020">
    <property type="entry name" value="HisE"/>
    <property type="match status" value="1"/>
</dbReference>
<dbReference type="Pfam" id="PF01502">
    <property type="entry name" value="PRA-CH"/>
    <property type="match status" value="1"/>
</dbReference>
<dbReference type="InterPro" id="IPR008179">
    <property type="entry name" value="HisE"/>
</dbReference>
<evidence type="ECO:0000256" key="9">
    <source>
        <dbReference type="ARBA" id="ARBA00022605"/>
    </source>
</evidence>
<keyword evidence="8 15" id="KW-0963">Cytoplasm</keyword>
<keyword evidence="11 15" id="KW-0378">Hydrolase</keyword>
<feature type="region of interest" description="Phosphoribosyl-ATP pyrophosphohydrolase" evidence="15">
    <location>
        <begin position="115"/>
        <end position="211"/>
    </location>
</feature>
<evidence type="ECO:0000256" key="12">
    <source>
        <dbReference type="ARBA" id="ARBA00022840"/>
    </source>
</evidence>
<proteinExistence type="inferred from homology"/>
<feature type="domain" description="Phosphoribosyl-AMP cyclohydrolase" evidence="16">
    <location>
        <begin position="29"/>
        <end position="101"/>
    </location>
</feature>
<dbReference type="EC" id="3.5.4.19" evidence="15"/>
<reference evidence="17" key="1">
    <citation type="submission" date="2022-07" db="EMBL/GenBank/DDBJ databases">
        <title>FELIX.</title>
        <authorList>
            <person name="Wan K.H."/>
            <person name="Park S."/>
            <person name="Lawrence Q."/>
            <person name="Eichenberger J.P."/>
            <person name="Booth B.W."/>
            <person name="Piaggio A.J."/>
            <person name="Chandler J.C."/>
            <person name="Franklin A.B."/>
            <person name="Celniker S.E."/>
        </authorList>
    </citation>
    <scope>NUCLEOTIDE SEQUENCE</scope>
    <source>
        <strain evidence="17">QA-1986 374</strain>
    </source>
</reference>
<dbReference type="HAMAP" id="MF_01019">
    <property type="entry name" value="HisIE"/>
    <property type="match status" value="1"/>
</dbReference>
<comment type="pathway">
    <text evidence="4 15">Amino-acid biosynthesis; L-histidine biosynthesis; L-histidine from 5-phospho-alpha-D-ribose 1-diphosphate: step 3/9.</text>
</comment>
<dbReference type="Pfam" id="PF01503">
    <property type="entry name" value="PRA-PH"/>
    <property type="match status" value="1"/>
</dbReference>
<evidence type="ECO:0000313" key="17">
    <source>
        <dbReference type="EMBL" id="UUI04096.1"/>
    </source>
</evidence>
<evidence type="ECO:0000256" key="8">
    <source>
        <dbReference type="ARBA" id="ARBA00022490"/>
    </source>
</evidence>
<dbReference type="Gene3D" id="1.10.287.1080">
    <property type="entry name" value="MazG-like"/>
    <property type="match status" value="1"/>
</dbReference>
<evidence type="ECO:0000256" key="1">
    <source>
        <dbReference type="ARBA" id="ARBA00000024"/>
    </source>
</evidence>
<comment type="catalytic activity">
    <reaction evidence="2 15">
        <text>1-(5-phospho-beta-D-ribosyl)-ATP + H2O = 1-(5-phospho-beta-D-ribosyl)-5'-AMP + diphosphate + H(+)</text>
        <dbReference type="Rhea" id="RHEA:22828"/>
        <dbReference type="ChEBI" id="CHEBI:15377"/>
        <dbReference type="ChEBI" id="CHEBI:15378"/>
        <dbReference type="ChEBI" id="CHEBI:33019"/>
        <dbReference type="ChEBI" id="CHEBI:59457"/>
        <dbReference type="ChEBI" id="CHEBI:73183"/>
        <dbReference type="EC" id="3.6.1.31"/>
    </reaction>
</comment>
<comment type="subcellular location">
    <subcellularLocation>
        <location evidence="3 15">Cytoplasm</location>
    </subcellularLocation>
</comment>
<evidence type="ECO:0000256" key="15">
    <source>
        <dbReference type="HAMAP-Rule" id="MF_01019"/>
    </source>
</evidence>
<dbReference type="CDD" id="cd11534">
    <property type="entry name" value="NTP-PPase_HisIE_like"/>
    <property type="match status" value="1"/>
</dbReference>
<dbReference type="HAMAP" id="MF_01021">
    <property type="entry name" value="HisI"/>
    <property type="match status" value="1"/>
</dbReference>
<dbReference type="NCBIfam" id="NF000768">
    <property type="entry name" value="PRK00051.1"/>
    <property type="match status" value="1"/>
</dbReference>
<keyword evidence="10 15" id="KW-0547">Nucleotide-binding</keyword>
<keyword evidence="14 15" id="KW-0511">Multifunctional enzyme</keyword>
<dbReference type="GO" id="GO:0004635">
    <property type="term" value="F:phosphoribosyl-AMP cyclohydrolase activity"/>
    <property type="evidence" value="ECO:0007669"/>
    <property type="project" value="UniProtKB-EC"/>
</dbReference>
<name>A0ABY5JVI9_9BACI</name>
<comment type="similarity">
    <text evidence="6 15">In the C-terminal section; belongs to the PRA-PH family.</text>
</comment>
<evidence type="ECO:0000256" key="7">
    <source>
        <dbReference type="ARBA" id="ARBA00008299"/>
    </source>
</evidence>
<dbReference type="PANTHER" id="PTHR42945:SF9">
    <property type="entry name" value="HISTIDINE BIOSYNTHESIS BIFUNCTIONAL PROTEIN HISIE"/>
    <property type="match status" value="1"/>
</dbReference>
<dbReference type="PANTHER" id="PTHR42945">
    <property type="entry name" value="HISTIDINE BIOSYNTHESIS BIFUNCTIONAL PROTEIN"/>
    <property type="match status" value="1"/>
</dbReference>
<feature type="region of interest" description="Phosphoribosyl-AMP cyclohydrolase" evidence="15">
    <location>
        <begin position="1"/>
        <end position="114"/>
    </location>
</feature>
<evidence type="ECO:0000256" key="14">
    <source>
        <dbReference type="ARBA" id="ARBA00023268"/>
    </source>
</evidence>
<dbReference type="EMBL" id="CP101914">
    <property type="protein sequence ID" value="UUI04096.1"/>
    <property type="molecule type" value="Genomic_DNA"/>
</dbReference>
<accession>A0ABY5JVI9</accession>
<evidence type="ECO:0000256" key="4">
    <source>
        <dbReference type="ARBA" id="ARBA00005169"/>
    </source>
</evidence>
<keyword evidence="9 15" id="KW-0028">Amino-acid biosynthesis</keyword>
<dbReference type="InterPro" id="IPR002496">
    <property type="entry name" value="PRib_AMP_CycHydrolase_dom"/>
</dbReference>
<dbReference type="Proteomes" id="UP001059773">
    <property type="component" value="Chromosome"/>
</dbReference>
<dbReference type="SUPFAM" id="SSF101386">
    <property type="entry name" value="all-alpha NTP pyrophosphatases"/>
    <property type="match status" value="1"/>
</dbReference>
<evidence type="ECO:0000313" key="18">
    <source>
        <dbReference type="Proteomes" id="UP001059773"/>
    </source>
</evidence>
<dbReference type="InterPro" id="IPR021130">
    <property type="entry name" value="PRib-ATP_PPHydrolase-like"/>
</dbReference>
<dbReference type="Gene3D" id="3.10.20.810">
    <property type="entry name" value="Phosphoribosyl-AMP cyclohydrolase"/>
    <property type="match status" value="1"/>
</dbReference>
<evidence type="ECO:0000256" key="11">
    <source>
        <dbReference type="ARBA" id="ARBA00022801"/>
    </source>
</evidence>
<evidence type="ECO:0000256" key="13">
    <source>
        <dbReference type="ARBA" id="ARBA00023102"/>
    </source>
</evidence>
<dbReference type="GO" id="GO:0004636">
    <property type="term" value="F:phosphoribosyl-ATP diphosphatase activity"/>
    <property type="evidence" value="ECO:0007669"/>
    <property type="project" value="UniProtKB-EC"/>
</dbReference>
<comment type="similarity">
    <text evidence="7 15">In the N-terminal section; belongs to the PRA-CH family.</text>
</comment>
<dbReference type="InterPro" id="IPR023019">
    <property type="entry name" value="His_synth_HisIE"/>
</dbReference>
<dbReference type="InterPro" id="IPR026660">
    <property type="entry name" value="PRA-CH"/>
</dbReference>
<evidence type="ECO:0000256" key="3">
    <source>
        <dbReference type="ARBA" id="ARBA00004496"/>
    </source>
</evidence>
<keyword evidence="12 15" id="KW-0067">ATP-binding</keyword>
<comment type="pathway">
    <text evidence="5 15">Amino-acid biosynthesis; L-histidine biosynthesis; L-histidine from 5-phospho-alpha-D-ribose 1-diphosphate: step 2/9.</text>
</comment>
<evidence type="ECO:0000256" key="10">
    <source>
        <dbReference type="ARBA" id="ARBA00022741"/>
    </source>
</evidence>
<dbReference type="SUPFAM" id="SSF141734">
    <property type="entry name" value="HisI-like"/>
    <property type="match status" value="1"/>
</dbReference>
<evidence type="ECO:0000256" key="6">
    <source>
        <dbReference type="ARBA" id="ARBA00007731"/>
    </source>
</evidence>
<comment type="catalytic activity">
    <reaction evidence="1 15">
        <text>1-(5-phospho-beta-D-ribosyl)-5'-AMP + H2O = 1-(5-phospho-beta-D-ribosyl)-5-[(5-phospho-beta-D-ribosylamino)methylideneamino]imidazole-4-carboxamide</text>
        <dbReference type="Rhea" id="RHEA:20049"/>
        <dbReference type="ChEBI" id="CHEBI:15377"/>
        <dbReference type="ChEBI" id="CHEBI:58435"/>
        <dbReference type="ChEBI" id="CHEBI:59457"/>
        <dbReference type="EC" id="3.5.4.19"/>
    </reaction>
</comment>
<evidence type="ECO:0000256" key="2">
    <source>
        <dbReference type="ARBA" id="ARBA00001460"/>
    </source>
</evidence>
<dbReference type="NCBIfam" id="TIGR03188">
    <property type="entry name" value="histidine_hisI"/>
    <property type="match status" value="1"/>
</dbReference>
<dbReference type="EC" id="3.6.1.31" evidence="15"/>
<evidence type="ECO:0000256" key="5">
    <source>
        <dbReference type="ARBA" id="ARBA00005204"/>
    </source>
</evidence>
<dbReference type="InterPro" id="IPR038019">
    <property type="entry name" value="PRib_AMP_CycHydrolase_sf"/>
</dbReference>
<evidence type="ECO:0000259" key="16">
    <source>
        <dbReference type="Pfam" id="PF01502"/>
    </source>
</evidence>
<dbReference type="NCBIfam" id="NF002747">
    <property type="entry name" value="PRK02759.1"/>
    <property type="match status" value="1"/>
</dbReference>
<keyword evidence="13 15" id="KW-0368">Histidine biosynthesis</keyword>
<organism evidence="17 18">
    <name type="scientific">Oceanobacillus jeddahense</name>
    <dbReference type="NCBI Taxonomy" id="1462527"/>
    <lineage>
        <taxon>Bacteria</taxon>
        <taxon>Bacillati</taxon>
        <taxon>Bacillota</taxon>
        <taxon>Bacilli</taxon>
        <taxon>Bacillales</taxon>
        <taxon>Bacillaceae</taxon>
        <taxon>Oceanobacillus</taxon>
    </lineage>
</organism>
<protein>
    <recommendedName>
        <fullName evidence="15">Histidine biosynthesis bifunctional protein HisIE</fullName>
    </recommendedName>
    <domain>
        <recommendedName>
            <fullName evidence="15">Phosphoribosyl-AMP cyclohydrolase</fullName>
            <shortName evidence="15">PRA-CH</shortName>
            <ecNumber evidence="15">3.5.4.19</ecNumber>
        </recommendedName>
    </domain>
    <domain>
        <recommendedName>
            <fullName evidence="15">Phosphoribosyl-ATP pyrophosphatase</fullName>
            <shortName evidence="15">PRA-PH</shortName>
            <ecNumber evidence="15">3.6.1.31</ecNumber>
        </recommendedName>
    </domain>
</protein>
<sequence length="211" mass="23948">MMEISIKYDENGLVPAIVQDYATGNVLTLAYMNDVALVKTLETGETWFYSRSRNELWNKGETSGNKQIVKNISVDCDQDALVVQVQPLGPACHKGTTTCFETTLFETEKPLFSMINELTDKIKDRKENPQEGAYTTYLFNKGLDKILKKIGEESTEVVIGAKNNDKEELTNELADLLYHSLVLMEEQGVNSKDIKKILNERHIEKEGQHRE</sequence>
<gene>
    <name evidence="15 17" type="primary">hisIE</name>
    <name evidence="15" type="synonym">hisI</name>
    <name evidence="17" type="ORF">NP439_05260</name>
</gene>